<dbReference type="RefSeq" id="WP_146300975.1">
    <property type="nucleotide sequence ID" value="NZ_CP042301.2"/>
</dbReference>
<gene>
    <name evidence="1" type="ORF">FQ775_19215</name>
</gene>
<dbReference type="KEGG" id="niy:FQ775_19215"/>
<name>A0A5B8L2W7_9HYPH</name>
<evidence type="ECO:0000313" key="1">
    <source>
        <dbReference type="EMBL" id="QDZ02337.1"/>
    </source>
</evidence>
<keyword evidence="2" id="KW-1185">Reference proteome</keyword>
<reference evidence="1" key="1">
    <citation type="submission" date="2020-04" db="EMBL/GenBank/DDBJ databases">
        <title>Nitratireductor sp. nov. isolated from mangrove soil.</title>
        <authorList>
            <person name="Ye Y."/>
        </authorList>
    </citation>
    <scope>NUCLEOTIDE SEQUENCE</scope>
    <source>
        <strain evidence="1">SY7</strain>
    </source>
</reference>
<organism evidence="1 2">
    <name type="scientific">Nitratireductor mangrovi</name>
    <dbReference type="NCBI Taxonomy" id="2599600"/>
    <lineage>
        <taxon>Bacteria</taxon>
        <taxon>Pseudomonadati</taxon>
        <taxon>Pseudomonadota</taxon>
        <taxon>Alphaproteobacteria</taxon>
        <taxon>Hyphomicrobiales</taxon>
        <taxon>Phyllobacteriaceae</taxon>
        <taxon>Nitratireductor</taxon>
    </lineage>
</organism>
<accession>A0A5B8L2W7</accession>
<dbReference type="AlphaFoldDB" id="A0A5B8L2W7"/>
<evidence type="ECO:0000313" key="2">
    <source>
        <dbReference type="Proteomes" id="UP000321389"/>
    </source>
</evidence>
<dbReference type="EMBL" id="CP042301">
    <property type="protein sequence ID" value="QDZ02337.1"/>
    <property type="molecule type" value="Genomic_DNA"/>
</dbReference>
<proteinExistence type="predicted"/>
<sequence length="163" mass="18474">MSNGTIERILRSSAEDPRKVMDATRFEHDHHKGVIVLRGPMVYLDRLAGEYFIRGWIDPATRTLKDDFQIAVDAVFKRRVYLDQAYSEGQELPTKVIDRLRICESTCRTHERIGIAVSAEEMVTRAEIGLSFKISGRRDAVEVNIPPGYFAGVLAAYHAHRDG</sequence>
<protein>
    <submittedName>
        <fullName evidence="1">Uncharacterized protein</fullName>
    </submittedName>
</protein>
<dbReference type="OrthoDB" id="8115132at2"/>
<dbReference type="Proteomes" id="UP000321389">
    <property type="component" value="Chromosome"/>
</dbReference>